<dbReference type="PANTHER" id="PTHR30146:SF153">
    <property type="entry name" value="LACTOSE OPERON REPRESSOR"/>
    <property type="match status" value="1"/>
</dbReference>
<dbReference type="PRINTS" id="PR00036">
    <property type="entry name" value="HTHLACI"/>
</dbReference>
<evidence type="ECO:0000256" key="2">
    <source>
        <dbReference type="ARBA" id="ARBA00023125"/>
    </source>
</evidence>
<evidence type="ECO:0000313" key="5">
    <source>
        <dbReference type="EMBL" id="NJP96139.1"/>
    </source>
</evidence>
<accession>A0ABX1BK28</accession>
<keyword evidence="3" id="KW-0804">Transcription</keyword>
<dbReference type="Gene3D" id="1.10.260.40">
    <property type="entry name" value="lambda repressor-like DNA-binding domains"/>
    <property type="match status" value="1"/>
</dbReference>
<evidence type="ECO:0000256" key="3">
    <source>
        <dbReference type="ARBA" id="ARBA00023163"/>
    </source>
</evidence>
<feature type="domain" description="HTH lacI-type" evidence="4">
    <location>
        <begin position="10"/>
        <end position="58"/>
    </location>
</feature>
<dbReference type="EMBL" id="JAATEP010000045">
    <property type="protein sequence ID" value="NJP96139.1"/>
    <property type="molecule type" value="Genomic_DNA"/>
</dbReference>
<evidence type="ECO:0000256" key="1">
    <source>
        <dbReference type="ARBA" id="ARBA00023015"/>
    </source>
</evidence>
<comment type="caution">
    <text evidence="5">The sequence shown here is derived from an EMBL/GenBank/DDBJ whole genome shotgun (WGS) entry which is preliminary data.</text>
</comment>
<dbReference type="SUPFAM" id="SSF47413">
    <property type="entry name" value="lambda repressor-like DNA-binding domains"/>
    <property type="match status" value="1"/>
</dbReference>
<dbReference type="CDD" id="cd01392">
    <property type="entry name" value="HTH_LacI"/>
    <property type="match status" value="1"/>
</dbReference>
<dbReference type="PROSITE" id="PS00356">
    <property type="entry name" value="HTH_LACI_1"/>
    <property type="match status" value="1"/>
</dbReference>
<dbReference type="RefSeq" id="WP_168017761.1">
    <property type="nucleotide sequence ID" value="NZ_JAATEP010000045.1"/>
</dbReference>
<reference evidence="5 6" key="1">
    <citation type="submission" date="2020-03" db="EMBL/GenBank/DDBJ databases">
        <title>WGS of actinomycetes isolated from Thailand.</title>
        <authorList>
            <person name="Thawai C."/>
        </authorList>
    </citation>
    <scope>NUCLEOTIDE SEQUENCE [LARGE SCALE GENOMIC DNA]</scope>
    <source>
        <strain evidence="5 6">FMUSA5-5</strain>
    </source>
</reference>
<dbReference type="InterPro" id="IPR028082">
    <property type="entry name" value="Peripla_BP_I"/>
</dbReference>
<dbReference type="InterPro" id="IPR046335">
    <property type="entry name" value="LacI/GalR-like_sensor"/>
</dbReference>
<evidence type="ECO:0000259" key="4">
    <source>
        <dbReference type="PROSITE" id="PS50932"/>
    </source>
</evidence>
<organism evidence="5 6">
    <name type="scientific">Nonomuraea composti</name>
    <dbReference type="NCBI Taxonomy" id="2720023"/>
    <lineage>
        <taxon>Bacteria</taxon>
        <taxon>Bacillati</taxon>
        <taxon>Actinomycetota</taxon>
        <taxon>Actinomycetes</taxon>
        <taxon>Streptosporangiales</taxon>
        <taxon>Streptosporangiaceae</taxon>
        <taxon>Nonomuraea</taxon>
    </lineage>
</organism>
<dbReference type="Gene3D" id="3.40.50.2300">
    <property type="match status" value="2"/>
</dbReference>
<keyword evidence="6" id="KW-1185">Reference proteome</keyword>
<dbReference type="Pfam" id="PF13377">
    <property type="entry name" value="Peripla_BP_3"/>
    <property type="match status" value="1"/>
</dbReference>
<evidence type="ECO:0000313" key="6">
    <source>
        <dbReference type="Proteomes" id="UP000696294"/>
    </source>
</evidence>
<dbReference type="SUPFAM" id="SSF53822">
    <property type="entry name" value="Periplasmic binding protein-like I"/>
    <property type="match status" value="1"/>
</dbReference>
<dbReference type="InterPro" id="IPR010982">
    <property type="entry name" value="Lambda_DNA-bd_dom_sf"/>
</dbReference>
<gene>
    <name evidence="5" type="ORF">HCN51_43040</name>
</gene>
<name>A0ABX1BK28_9ACTN</name>
<proteinExistence type="predicted"/>
<keyword evidence="2" id="KW-0238">DNA-binding</keyword>
<dbReference type="InterPro" id="IPR000843">
    <property type="entry name" value="HTH_LacI"/>
</dbReference>
<dbReference type="Pfam" id="PF00356">
    <property type="entry name" value="LacI"/>
    <property type="match status" value="1"/>
</dbReference>
<sequence length="353" mass="37014">MGRRGRSERPTLADVARLAGVSPTTASKVLNGRSDVGAKTRDLVLGVMAEIGYKPTAARHEQPRERTLVTVLDIVESRYAGTVLQGILVAATAAQAELLLRLPPGEPVSTSPAVARGWMEEQRASGVVGLIALAVAMPDAMLLAAEELELPIVTIDPIDTTESRLVSIGSTNWAGGRSATEHVIRLGHRRIGWIGGPLGSAPSLERFHGYQAALDSAGITPDRALVRHEAFAVEAGQRHGRDLLSLPERPTAIVAGNDEIAVGVLAAAKELGIAVPGELSVTGFDDTPQTQWTTPRLTSVRQPLVGMGRMAVETVLGMADGVQPASRHLQLATTLSVRDSTGPGPHAPGNVST</sequence>
<dbReference type="PROSITE" id="PS50932">
    <property type="entry name" value="HTH_LACI_2"/>
    <property type="match status" value="1"/>
</dbReference>
<dbReference type="PANTHER" id="PTHR30146">
    <property type="entry name" value="LACI-RELATED TRANSCRIPTIONAL REPRESSOR"/>
    <property type="match status" value="1"/>
</dbReference>
<protein>
    <submittedName>
        <fullName evidence="5">LacI family transcriptional regulator</fullName>
    </submittedName>
</protein>
<dbReference type="SMART" id="SM00354">
    <property type="entry name" value="HTH_LACI"/>
    <property type="match status" value="1"/>
</dbReference>
<dbReference type="Proteomes" id="UP000696294">
    <property type="component" value="Unassembled WGS sequence"/>
</dbReference>
<keyword evidence="1" id="KW-0805">Transcription regulation</keyword>